<evidence type="ECO:0000313" key="2">
    <source>
        <dbReference type="EMBL" id="CAK0825252.1"/>
    </source>
</evidence>
<evidence type="ECO:0000313" key="3">
    <source>
        <dbReference type="Proteomes" id="UP001189429"/>
    </source>
</evidence>
<dbReference type="Proteomes" id="UP001189429">
    <property type="component" value="Unassembled WGS sequence"/>
</dbReference>
<dbReference type="EMBL" id="CAUYUJ010008890">
    <property type="protein sequence ID" value="CAK0825252.1"/>
    <property type="molecule type" value="Genomic_DNA"/>
</dbReference>
<organism evidence="2 3">
    <name type="scientific">Prorocentrum cordatum</name>
    <dbReference type="NCBI Taxonomy" id="2364126"/>
    <lineage>
        <taxon>Eukaryota</taxon>
        <taxon>Sar</taxon>
        <taxon>Alveolata</taxon>
        <taxon>Dinophyceae</taxon>
        <taxon>Prorocentrales</taxon>
        <taxon>Prorocentraceae</taxon>
        <taxon>Prorocentrum</taxon>
    </lineage>
</organism>
<accession>A0ABN9S0M6</accession>
<proteinExistence type="predicted"/>
<evidence type="ECO:0000256" key="1">
    <source>
        <dbReference type="SAM" id="MobiDB-lite"/>
    </source>
</evidence>
<feature type="region of interest" description="Disordered" evidence="1">
    <location>
        <begin position="700"/>
        <end position="724"/>
    </location>
</feature>
<sequence>MASATFRALPSCLISLRRREDNRDVAFQVAAGLGIEPTWLAGTDGDSLKARSGYAKRCQGGPGGRVLCSWFDAADKTRRIRYVRNAKSNWGTHWGTLGCLMSHERALAQLQDAPALIVLEDDIRLAIDAKEACAMIAQALRCIQKDHQDWLILYLGCSTTPWSGPLRKVRGGPAGLRYARQAYQSHAFVISQAGAEIYCEYLRKGFPADNALLNMVRRCPMMRFALDPLVLAQEQKLTQSDIRESTVAYRSGAPRARKRGHASIARRRASLPQALAAGSASRKEWLRKTRRASARRKSKRTQTKAGCRGSHTLCMSGWASCSAGAQAKVARPSVRAAIVERWGQVRGGLPVLRRARQARRAFVISEAVANSYGEYRNALLNMVRWRPWKRFAMGPAWRGRATPWLFAFHLPVAEFPARARGGCSAQMGFADQSFSKILAPAKGFPCTGDSRAQEWEREEAEEARRHSCALGAAVRSEEACARRGCPRSRPAPPSSRFGSSPCTPSSARRRPWRSGPTPTPWRPWPPRGRTSWDVREAAARTLGVQGQGAPDRAGDAGELVEAQEKYEGVIKNQDQREGDEGPAAKVAARRTGEALARGGEVRGLREALAGQLQAAATAHERELHALPLDPMSDAGSVVSGFAGAGQAVLTNYSSISRASMSSPKPGDFVSAAQQQVGKNLQLSFGSSVATVQEDPRTVALGSPSGSIMMSSASATASGASSPSRGSSCYIQGAKHYAFPTEPARNEKQFRNLHQW</sequence>
<protein>
    <submittedName>
        <fullName evidence="2">Uncharacterized protein</fullName>
    </submittedName>
</protein>
<feature type="compositionally biased region" description="Low complexity" evidence="1">
    <location>
        <begin position="701"/>
        <end position="724"/>
    </location>
</feature>
<name>A0ABN9S0M6_9DINO</name>
<reference evidence="2" key="1">
    <citation type="submission" date="2023-10" db="EMBL/GenBank/DDBJ databases">
        <authorList>
            <person name="Chen Y."/>
            <person name="Shah S."/>
            <person name="Dougan E. K."/>
            <person name="Thang M."/>
            <person name="Chan C."/>
        </authorList>
    </citation>
    <scope>NUCLEOTIDE SEQUENCE [LARGE SCALE GENOMIC DNA]</scope>
</reference>
<feature type="region of interest" description="Disordered" evidence="1">
    <location>
        <begin position="481"/>
        <end position="530"/>
    </location>
</feature>
<gene>
    <name evidence="2" type="ORF">PCOR1329_LOCUS25418</name>
</gene>
<comment type="caution">
    <text evidence="2">The sequence shown here is derived from an EMBL/GenBank/DDBJ whole genome shotgun (WGS) entry which is preliminary data.</text>
</comment>
<feature type="compositionally biased region" description="Pro residues" evidence="1">
    <location>
        <begin position="517"/>
        <end position="526"/>
    </location>
</feature>
<keyword evidence="3" id="KW-1185">Reference proteome</keyword>